<evidence type="ECO:0000313" key="2">
    <source>
        <dbReference type="Proteomes" id="UP001085076"/>
    </source>
</evidence>
<dbReference type="Proteomes" id="UP001085076">
    <property type="component" value="Miscellaneous, Linkage group lg04"/>
</dbReference>
<gene>
    <name evidence="1" type="ORF">J5N97_016095</name>
</gene>
<dbReference type="AlphaFoldDB" id="A0A9D5HF32"/>
<accession>A0A9D5HF32</accession>
<dbReference type="OrthoDB" id="1711136at2759"/>
<reference evidence="1" key="2">
    <citation type="journal article" date="2022" name="Hortic Res">
        <title>The genome of Dioscorea zingiberensis sheds light on the biosynthesis, origin and evolution of the medicinally important diosgenin saponins.</title>
        <authorList>
            <person name="Li Y."/>
            <person name="Tan C."/>
            <person name="Li Z."/>
            <person name="Guo J."/>
            <person name="Li S."/>
            <person name="Chen X."/>
            <person name="Wang C."/>
            <person name="Dai X."/>
            <person name="Yang H."/>
            <person name="Song W."/>
            <person name="Hou L."/>
            <person name="Xu J."/>
            <person name="Tong Z."/>
            <person name="Xu A."/>
            <person name="Yuan X."/>
            <person name="Wang W."/>
            <person name="Yang Q."/>
            <person name="Chen L."/>
            <person name="Sun Z."/>
            <person name="Wang K."/>
            <person name="Pan B."/>
            <person name="Chen J."/>
            <person name="Bao Y."/>
            <person name="Liu F."/>
            <person name="Qi X."/>
            <person name="Gang D.R."/>
            <person name="Wen J."/>
            <person name="Li J."/>
        </authorList>
    </citation>
    <scope>NUCLEOTIDE SEQUENCE</scope>
    <source>
        <strain evidence="1">Dzin_1.0</strain>
    </source>
</reference>
<reference evidence="1" key="1">
    <citation type="submission" date="2021-03" db="EMBL/GenBank/DDBJ databases">
        <authorList>
            <person name="Li Z."/>
            <person name="Yang C."/>
        </authorList>
    </citation>
    <scope>NUCLEOTIDE SEQUENCE</scope>
    <source>
        <strain evidence="1">Dzin_1.0</strain>
        <tissue evidence="1">Leaf</tissue>
    </source>
</reference>
<sequence length="96" mass="11131">MIVRLRLIWEDNGDMPLWLSRKIWAVVLPCGYHNSMNTLKLELAIYPDWKTAQPIIALRDVHIEEPDTSHPDPTLIIVDNATKEGRRRIGKPRSFS</sequence>
<proteinExistence type="predicted"/>
<protein>
    <submittedName>
        <fullName evidence="1">Uncharacterized protein</fullName>
    </submittedName>
</protein>
<dbReference type="EMBL" id="JAGGNH010000004">
    <property type="protein sequence ID" value="KAJ0974130.1"/>
    <property type="molecule type" value="Genomic_DNA"/>
</dbReference>
<organism evidence="1 2">
    <name type="scientific">Dioscorea zingiberensis</name>
    <dbReference type="NCBI Taxonomy" id="325984"/>
    <lineage>
        <taxon>Eukaryota</taxon>
        <taxon>Viridiplantae</taxon>
        <taxon>Streptophyta</taxon>
        <taxon>Embryophyta</taxon>
        <taxon>Tracheophyta</taxon>
        <taxon>Spermatophyta</taxon>
        <taxon>Magnoliopsida</taxon>
        <taxon>Liliopsida</taxon>
        <taxon>Dioscoreales</taxon>
        <taxon>Dioscoreaceae</taxon>
        <taxon>Dioscorea</taxon>
    </lineage>
</organism>
<evidence type="ECO:0000313" key="1">
    <source>
        <dbReference type="EMBL" id="KAJ0974130.1"/>
    </source>
</evidence>
<comment type="caution">
    <text evidence="1">The sequence shown here is derived from an EMBL/GenBank/DDBJ whole genome shotgun (WGS) entry which is preliminary data.</text>
</comment>
<name>A0A9D5HF32_9LILI</name>
<keyword evidence="2" id="KW-1185">Reference proteome</keyword>